<name>A0A0R1Q2M1_9LACO</name>
<gene>
    <name evidence="2" type="ORF">FD20_GL001208</name>
</gene>
<feature type="transmembrane region" description="Helical" evidence="1">
    <location>
        <begin position="234"/>
        <end position="254"/>
    </location>
</feature>
<feature type="transmembrane region" description="Helical" evidence="1">
    <location>
        <begin position="143"/>
        <end position="173"/>
    </location>
</feature>
<dbReference type="PATRIC" id="fig|1423812.3.peg.1291"/>
<feature type="transmembrane region" description="Helical" evidence="1">
    <location>
        <begin position="180"/>
        <end position="200"/>
    </location>
</feature>
<dbReference type="STRING" id="1423812.FD20_GL001208"/>
<proteinExistence type="predicted"/>
<feature type="transmembrane region" description="Helical" evidence="1">
    <location>
        <begin position="94"/>
        <end position="114"/>
    </location>
</feature>
<protein>
    <submittedName>
        <fullName evidence="2">ABC transporter, permease</fullName>
    </submittedName>
</protein>
<accession>A0A0R1Q2M1</accession>
<evidence type="ECO:0000313" key="2">
    <source>
        <dbReference type="EMBL" id="KRL36517.1"/>
    </source>
</evidence>
<dbReference type="Proteomes" id="UP000051155">
    <property type="component" value="Unassembled WGS sequence"/>
</dbReference>
<keyword evidence="3" id="KW-1185">Reference proteome</keyword>
<keyword evidence="1" id="KW-0812">Transmembrane</keyword>
<feature type="transmembrane region" description="Helical" evidence="1">
    <location>
        <begin position="55"/>
        <end position="73"/>
    </location>
</feature>
<evidence type="ECO:0000256" key="1">
    <source>
        <dbReference type="SAM" id="Phobius"/>
    </source>
</evidence>
<organism evidence="2 3">
    <name type="scientific">Liquorilactobacillus uvarum DSM 19971</name>
    <dbReference type="NCBI Taxonomy" id="1423812"/>
    <lineage>
        <taxon>Bacteria</taxon>
        <taxon>Bacillati</taxon>
        <taxon>Bacillota</taxon>
        <taxon>Bacilli</taxon>
        <taxon>Lactobacillales</taxon>
        <taxon>Lactobacillaceae</taxon>
        <taxon>Liquorilactobacillus</taxon>
    </lineage>
</organism>
<comment type="caution">
    <text evidence="2">The sequence shown here is derived from an EMBL/GenBank/DDBJ whole genome shotgun (WGS) entry which is preliminary data.</text>
</comment>
<dbReference type="EMBL" id="AZEG01000026">
    <property type="protein sequence ID" value="KRL36517.1"/>
    <property type="molecule type" value="Genomic_DNA"/>
</dbReference>
<dbReference type="AlphaFoldDB" id="A0A0R1Q2M1"/>
<evidence type="ECO:0000313" key="3">
    <source>
        <dbReference type="Proteomes" id="UP000051155"/>
    </source>
</evidence>
<feature type="transmembrane region" description="Helical" evidence="1">
    <location>
        <begin position="20"/>
        <end position="43"/>
    </location>
</feature>
<reference evidence="2 3" key="1">
    <citation type="journal article" date="2015" name="Genome Announc.">
        <title>Expanding the biotechnology potential of lactobacilli through comparative genomics of 213 strains and associated genera.</title>
        <authorList>
            <person name="Sun Z."/>
            <person name="Harris H.M."/>
            <person name="McCann A."/>
            <person name="Guo C."/>
            <person name="Argimon S."/>
            <person name="Zhang W."/>
            <person name="Yang X."/>
            <person name="Jeffery I.B."/>
            <person name="Cooney J.C."/>
            <person name="Kagawa T.F."/>
            <person name="Liu W."/>
            <person name="Song Y."/>
            <person name="Salvetti E."/>
            <person name="Wrobel A."/>
            <person name="Rasinkangas P."/>
            <person name="Parkhill J."/>
            <person name="Rea M.C."/>
            <person name="O'Sullivan O."/>
            <person name="Ritari J."/>
            <person name="Douillard F.P."/>
            <person name="Paul Ross R."/>
            <person name="Yang R."/>
            <person name="Briner A.E."/>
            <person name="Felis G.E."/>
            <person name="de Vos W.M."/>
            <person name="Barrangou R."/>
            <person name="Klaenhammer T.R."/>
            <person name="Caufield P.W."/>
            <person name="Cui Y."/>
            <person name="Zhang H."/>
            <person name="O'Toole P.W."/>
        </authorList>
    </citation>
    <scope>NUCLEOTIDE SEQUENCE [LARGE SCALE GENOMIC DNA]</scope>
    <source>
        <strain evidence="2 3">DSM 19971</strain>
    </source>
</reference>
<sequence length="262" mass="29335">MTAKEKSVVFFLFKRVFRQLLYVLMWLLLGGIVFPMVLSFITGTNYNLVEAIKNIILGPMLYIIVGCLALLSYSDFKVLIQNGISRHTYWKAKIVAFLGISALSQAIGILYVFLLKLTLSGLSWEKHSLFMQVYGGFFKNTTVAYLMSFLFAILSSFVFSLGCILTGSIFSLFAKKQRRLVILAMLTLFIVAVATISNAYDKNGFTVAPKIIELLNFLAGYDKSSAGKALNPTMPFIDLIIFGIVSSLCSLQVMKRFKVRNE</sequence>
<keyword evidence="1" id="KW-1133">Transmembrane helix</keyword>
<keyword evidence="1" id="KW-0472">Membrane</keyword>